<evidence type="ECO:0000313" key="2">
    <source>
        <dbReference type="Proteomes" id="UP001476798"/>
    </source>
</evidence>
<organism evidence="1 2">
    <name type="scientific">Goodea atripinnis</name>
    <dbReference type="NCBI Taxonomy" id="208336"/>
    <lineage>
        <taxon>Eukaryota</taxon>
        <taxon>Metazoa</taxon>
        <taxon>Chordata</taxon>
        <taxon>Craniata</taxon>
        <taxon>Vertebrata</taxon>
        <taxon>Euteleostomi</taxon>
        <taxon>Actinopterygii</taxon>
        <taxon>Neopterygii</taxon>
        <taxon>Teleostei</taxon>
        <taxon>Neoteleostei</taxon>
        <taxon>Acanthomorphata</taxon>
        <taxon>Ovalentaria</taxon>
        <taxon>Atherinomorphae</taxon>
        <taxon>Cyprinodontiformes</taxon>
        <taxon>Goodeidae</taxon>
        <taxon>Goodea</taxon>
    </lineage>
</organism>
<keyword evidence="2" id="KW-1185">Reference proteome</keyword>
<sequence length="125" mass="14353">MVKAHIYQAGQKCSLTILRGADGASSRPTETFANYEGITSRSHYEEQGHFICFHISEKIGTLLTQAFVISPLHHFILLQFLFQFQFKQGVSARSHFCARYWGISYPAASQHSCELVWRVFTNYKM</sequence>
<evidence type="ECO:0000313" key="1">
    <source>
        <dbReference type="EMBL" id="MEQ2181722.1"/>
    </source>
</evidence>
<accession>A0ABV0PEB0</accession>
<name>A0ABV0PEB0_9TELE</name>
<comment type="caution">
    <text evidence="1">The sequence shown here is derived from an EMBL/GenBank/DDBJ whole genome shotgun (WGS) entry which is preliminary data.</text>
</comment>
<dbReference type="EMBL" id="JAHRIO010070986">
    <property type="protein sequence ID" value="MEQ2181722.1"/>
    <property type="molecule type" value="Genomic_DNA"/>
</dbReference>
<dbReference type="Proteomes" id="UP001476798">
    <property type="component" value="Unassembled WGS sequence"/>
</dbReference>
<reference evidence="1 2" key="1">
    <citation type="submission" date="2021-06" db="EMBL/GenBank/DDBJ databases">
        <authorList>
            <person name="Palmer J.M."/>
        </authorList>
    </citation>
    <scope>NUCLEOTIDE SEQUENCE [LARGE SCALE GENOMIC DNA]</scope>
    <source>
        <strain evidence="1 2">GA_2019</strain>
        <tissue evidence="1">Muscle</tissue>
    </source>
</reference>
<proteinExistence type="predicted"/>
<protein>
    <submittedName>
        <fullName evidence="1">Uncharacterized protein</fullName>
    </submittedName>
</protein>
<gene>
    <name evidence="1" type="ORF">GOODEAATRI_014448</name>
</gene>